<dbReference type="PANTHER" id="PTHR46110:SF3">
    <property type="entry name" value="HOMEOBOX PROTEIN HMX"/>
    <property type="match status" value="1"/>
</dbReference>
<organism evidence="12 13">
    <name type="scientific">Oikopleura dioica</name>
    <name type="common">Tunicate</name>
    <dbReference type="NCBI Taxonomy" id="34765"/>
    <lineage>
        <taxon>Eukaryota</taxon>
        <taxon>Metazoa</taxon>
        <taxon>Chordata</taxon>
        <taxon>Tunicata</taxon>
        <taxon>Appendicularia</taxon>
        <taxon>Copelata</taxon>
        <taxon>Oikopleuridae</taxon>
        <taxon>Oikopleura</taxon>
    </lineage>
</organism>
<dbReference type="Pfam" id="PF00046">
    <property type="entry name" value="Homeodomain"/>
    <property type="match status" value="1"/>
</dbReference>
<evidence type="ECO:0000256" key="10">
    <source>
        <dbReference type="SAM" id="MobiDB-lite"/>
    </source>
</evidence>
<dbReference type="EMBL" id="OU015566">
    <property type="protein sequence ID" value="CAG5107956.1"/>
    <property type="molecule type" value="Genomic_DNA"/>
</dbReference>
<evidence type="ECO:0000256" key="5">
    <source>
        <dbReference type="ARBA" id="ARBA00023163"/>
    </source>
</evidence>
<name>A0ABN7T3P3_OIKDI</name>
<dbReference type="PROSITE" id="PS50071">
    <property type="entry name" value="HOMEOBOX_2"/>
    <property type="match status" value="1"/>
</dbReference>
<evidence type="ECO:0000256" key="9">
    <source>
        <dbReference type="RuleBase" id="RU000682"/>
    </source>
</evidence>
<keyword evidence="3 8" id="KW-0238">DNA-binding</keyword>
<evidence type="ECO:0000256" key="8">
    <source>
        <dbReference type="PROSITE-ProRule" id="PRU00108"/>
    </source>
</evidence>
<dbReference type="InterPro" id="IPR020479">
    <property type="entry name" value="HD_metazoa"/>
</dbReference>
<dbReference type="Proteomes" id="UP001158576">
    <property type="component" value="Chromosome 1"/>
</dbReference>
<keyword evidence="4 8" id="KW-0371">Homeobox</keyword>
<dbReference type="SUPFAM" id="SSF46689">
    <property type="entry name" value="Homeodomain-like"/>
    <property type="match status" value="1"/>
</dbReference>
<keyword evidence="2" id="KW-0805">Transcription regulation</keyword>
<proteinExistence type="inferred from homology"/>
<dbReference type="Gene3D" id="1.10.10.60">
    <property type="entry name" value="Homeodomain-like"/>
    <property type="match status" value="1"/>
</dbReference>
<dbReference type="PROSITE" id="PS00027">
    <property type="entry name" value="HOMEOBOX_1"/>
    <property type="match status" value="1"/>
</dbReference>
<comment type="subcellular location">
    <subcellularLocation>
        <location evidence="1 8 9">Nucleus</location>
    </subcellularLocation>
</comment>
<feature type="region of interest" description="Disordered" evidence="10">
    <location>
        <begin position="191"/>
        <end position="213"/>
    </location>
</feature>
<evidence type="ECO:0000256" key="2">
    <source>
        <dbReference type="ARBA" id="ARBA00023015"/>
    </source>
</evidence>
<accession>A0ABN7T3P3</accession>
<feature type="region of interest" description="Disordered" evidence="10">
    <location>
        <begin position="32"/>
        <end position="67"/>
    </location>
</feature>
<evidence type="ECO:0000256" key="3">
    <source>
        <dbReference type="ARBA" id="ARBA00023125"/>
    </source>
</evidence>
<dbReference type="CDD" id="cd00086">
    <property type="entry name" value="homeodomain"/>
    <property type="match status" value="1"/>
</dbReference>
<dbReference type="InterPro" id="IPR001356">
    <property type="entry name" value="HD"/>
</dbReference>
<keyword evidence="5" id="KW-0804">Transcription</keyword>
<gene>
    <name evidence="12" type="ORF">OKIOD_LOCUS12335</name>
</gene>
<evidence type="ECO:0000259" key="11">
    <source>
        <dbReference type="PROSITE" id="PS50071"/>
    </source>
</evidence>
<feature type="DNA-binding region" description="Homeobox" evidence="8">
    <location>
        <begin position="236"/>
        <end position="295"/>
    </location>
</feature>
<evidence type="ECO:0000256" key="1">
    <source>
        <dbReference type="ARBA" id="ARBA00004123"/>
    </source>
</evidence>
<dbReference type="PANTHER" id="PTHR46110">
    <property type="entry name" value="HOMEOBOX PROTEIN HMX"/>
    <property type="match status" value="1"/>
</dbReference>
<dbReference type="InterPro" id="IPR009057">
    <property type="entry name" value="Homeodomain-like_sf"/>
</dbReference>
<feature type="domain" description="Homeobox" evidence="11">
    <location>
        <begin position="234"/>
        <end position="294"/>
    </location>
</feature>
<dbReference type="InterPro" id="IPR051300">
    <property type="entry name" value="HMX_Homeobox_TF"/>
</dbReference>
<sequence length="364" mass="40054">MTRRTKQESPKRHVCIECHECRIQEEAMGKIEIEEERKAQAQSVSDAEQEKAVESGSEKDGDSKNSRGLPYSIANLLGGASEAAAPQLIPANSLLRSSVAPGLLQSGLYSSLYPGLGGLNNPVMDLANGASNNADQPNALNSTLSEALIRQSLLAQMFLRGQLNRQMGVLGANQGSTDTKTDSNDYEELLKSEKLPIPSVPPKSPTDSSKEEALDLDLVEEDANSSEETCGGEAKKKKTRTVFSRAQIFQLETWFERKRYLSSSERTNLATQLNLTETQVKIWFQNRRNKWKRQTQTDNGLSRLQPTSLLNNMLFPSPALAMGYLQSHGPERNLLERFGALEQQQRLNLAGSSSLAKIASTNAE</sequence>
<feature type="compositionally biased region" description="Basic and acidic residues" evidence="10">
    <location>
        <begin position="48"/>
        <end position="65"/>
    </location>
</feature>
<keyword evidence="13" id="KW-1185">Reference proteome</keyword>
<comment type="similarity">
    <text evidence="7">Belongs to the HMX homeobox family.</text>
</comment>
<reference evidence="12 13" key="1">
    <citation type="submission" date="2021-04" db="EMBL/GenBank/DDBJ databases">
        <authorList>
            <person name="Bliznina A."/>
        </authorList>
    </citation>
    <scope>NUCLEOTIDE SEQUENCE [LARGE SCALE GENOMIC DNA]</scope>
</reference>
<protein>
    <submittedName>
        <fullName evidence="12">Oidioi.mRNA.OKI2018_I69.chr1.g3570.t1.cds</fullName>
    </submittedName>
</protein>
<dbReference type="PRINTS" id="PR00024">
    <property type="entry name" value="HOMEOBOX"/>
</dbReference>
<dbReference type="InterPro" id="IPR017970">
    <property type="entry name" value="Homeobox_CS"/>
</dbReference>
<evidence type="ECO:0000313" key="12">
    <source>
        <dbReference type="EMBL" id="CAG5107956.1"/>
    </source>
</evidence>
<evidence type="ECO:0000313" key="13">
    <source>
        <dbReference type="Proteomes" id="UP001158576"/>
    </source>
</evidence>
<keyword evidence="6 8" id="KW-0539">Nucleus</keyword>
<evidence type="ECO:0000256" key="6">
    <source>
        <dbReference type="ARBA" id="ARBA00023242"/>
    </source>
</evidence>
<evidence type="ECO:0000256" key="7">
    <source>
        <dbReference type="ARBA" id="ARBA00038165"/>
    </source>
</evidence>
<dbReference type="SMART" id="SM00389">
    <property type="entry name" value="HOX"/>
    <property type="match status" value="1"/>
</dbReference>
<evidence type="ECO:0000256" key="4">
    <source>
        <dbReference type="ARBA" id="ARBA00023155"/>
    </source>
</evidence>